<accession>A0A290ZBX0</accession>
<dbReference type="RefSeq" id="WP_096496267.1">
    <property type="nucleotide sequence ID" value="NZ_CP023445.1"/>
</dbReference>
<dbReference type="AlphaFoldDB" id="A0A290ZBX0"/>
<evidence type="ECO:0000256" key="1">
    <source>
        <dbReference type="SAM" id="MobiDB-lite"/>
    </source>
</evidence>
<gene>
    <name evidence="2" type="ORF">CNX65_27030</name>
</gene>
<keyword evidence="3" id="KW-1185">Reference proteome</keyword>
<evidence type="ECO:0008006" key="4">
    <source>
        <dbReference type="Google" id="ProtNLM"/>
    </source>
</evidence>
<organism evidence="2 3">
    <name type="scientific">Actinosynnema pretiosum</name>
    <dbReference type="NCBI Taxonomy" id="42197"/>
    <lineage>
        <taxon>Bacteria</taxon>
        <taxon>Bacillati</taxon>
        <taxon>Actinomycetota</taxon>
        <taxon>Actinomycetes</taxon>
        <taxon>Pseudonocardiales</taxon>
        <taxon>Pseudonocardiaceae</taxon>
        <taxon>Actinosynnema</taxon>
    </lineage>
</organism>
<dbReference type="Proteomes" id="UP000218505">
    <property type="component" value="Chromosome"/>
</dbReference>
<evidence type="ECO:0000313" key="2">
    <source>
        <dbReference type="EMBL" id="ATE56479.1"/>
    </source>
</evidence>
<feature type="region of interest" description="Disordered" evidence="1">
    <location>
        <begin position="1"/>
        <end position="77"/>
    </location>
</feature>
<dbReference type="KEGG" id="apre:CNX65_27030"/>
<dbReference type="EMBL" id="CP023445">
    <property type="protein sequence ID" value="ATE56479.1"/>
    <property type="molecule type" value="Genomic_DNA"/>
</dbReference>
<feature type="compositionally biased region" description="Low complexity" evidence="1">
    <location>
        <begin position="66"/>
        <end position="77"/>
    </location>
</feature>
<sequence length="172" mass="17777">MTRRPTLPGASELFRSTVASQPAVTSPSVTSQPVTSQSGASPSGSASGESEVVLTARTALPPRTEPAATAVGPDAVGVVGPKVVGADVVGADDPAADSGRRGSGREKHSTKFTVYASDEELLALEQAKLVLRGSHGLVVDRGRVVREAIAIVLDDLEGRGDDSLLVRRLRER</sequence>
<protein>
    <recommendedName>
        <fullName evidence="4">Cobyrinic acid a,c-diamide synthase</fullName>
    </recommendedName>
</protein>
<name>A0A290ZBX0_9PSEU</name>
<feature type="compositionally biased region" description="Low complexity" evidence="1">
    <location>
        <begin position="24"/>
        <end position="51"/>
    </location>
</feature>
<proteinExistence type="predicted"/>
<reference evidence="2" key="1">
    <citation type="submission" date="2017-09" db="EMBL/GenBank/DDBJ databases">
        <title>Complete Genome Sequence of ansamitocin-producing Bacterium Actinosynnema pretiosum X47.</title>
        <authorList>
            <person name="Cao G."/>
            <person name="Zong G."/>
            <person name="Zhong C."/>
            <person name="Fu J."/>
        </authorList>
    </citation>
    <scope>NUCLEOTIDE SEQUENCE [LARGE SCALE GENOMIC DNA]</scope>
    <source>
        <strain evidence="2">X47</strain>
    </source>
</reference>
<evidence type="ECO:0000313" key="3">
    <source>
        <dbReference type="Proteomes" id="UP000218505"/>
    </source>
</evidence>